<protein>
    <recommendedName>
        <fullName evidence="1">Glycosyl transferase family 1 domain-containing protein</fullName>
    </recommendedName>
</protein>
<evidence type="ECO:0000259" key="1">
    <source>
        <dbReference type="Pfam" id="PF00534"/>
    </source>
</evidence>
<feature type="domain" description="Glycosyl transferase family 1" evidence="1">
    <location>
        <begin position="8"/>
        <end position="46"/>
    </location>
</feature>
<accession>X0URD0</accession>
<evidence type="ECO:0000313" key="2">
    <source>
        <dbReference type="EMBL" id="GAG08265.1"/>
    </source>
</evidence>
<organism evidence="2">
    <name type="scientific">marine sediment metagenome</name>
    <dbReference type="NCBI Taxonomy" id="412755"/>
    <lineage>
        <taxon>unclassified sequences</taxon>
        <taxon>metagenomes</taxon>
        <taxon>ecological metagenomes</taxon>
    </lineage>
</organism>
<dbReference type="InterPro" id="IPR001296">
    <property type="entry name" value="Glyco_trans_1"/>
</dbReference>
<dbReference type="Gene3D" id="3.40.50.2000">
    <property type="entry name" value="Glycogen Phosphorylase B"/>
    <property type="match status" value="1"/>
</dbReference>
<dbReference type="AlphaFoldDB" id="X0URD0"/>
<gene>
    <name evidence="2" type="ORF">S01H1_46478</name>
</gene>
<proteinExistence type="predicted"/>
<dbReference type="EMBL" id="BARS01029763">
    <property type="protein sequence ID" value="GAG08265.1"/>
    <property type="molecule type" value="Genomic_DNA"/>
</dbReference>
<feature type="non-terminal residue" evidence="2">
    <location>
        <position position="1"/>
    </location>
</feature>
<dbReference type="SUPFAM" id="SSF53756">
    <property type="entry name" value="UDP-Glycosyltransferase/glycogen phosphorylase"/>
    <property type="match status" value="1"/>
</dbReference>
<reference evidence="2" key="1">
    <citation type="journal article" date="2014" name="Front. Microbiol.">
        <title>High frequency of phylogenetically diverse reductive dehalogenase-homologous genes in deep subseafloor sedimentary metagenomes.</title>
        <authorList>
            <person name="Kawai M."/>
            <person name="Futagami T."/>
            <person name="Toyoda A."/>
            <person name="Takaki Y."/>
            <person name="Nishi S."/>
            <person name="Hori S."/>
            <person name="Arai W."/>
            <person name="Tsubouchi T."/>
            <person name="Morono Y."/>
            <person name="Uchiyama I."/>
            <person name="Ito T."/>
            <person name="Fujiyama A."/>
            <person name="Inagaki F."/>
            <person name="Takami H."/>
        </authorList>
    </citation>
    <scope>NUCLEOTIDE SEQUENCE</scope>
    <source>
        <strain evidence="2">Expedition CK06-06</strain>
    </source>
</reference>
<name>X0URD0_9ZZZZ</name>
<comment type="caution">
    <text evidence="2">The sequence shown here is derived from an EMBL/GenBank/DDBJ whole genome shotgun (WGS) entry which is preliminary data.</text>
</comment>
<dbReference type="Pfam" id="PF00534">
    <property type="entry name" value="Glycos_transf_1"/>
    <property type="match status" value="1"/>
</dbReference>
<dbReference type="GO" id="GO:0016757">
    <property type="term" value="F:glycosyltransferase activity"/>
    <property type="evidence" value="ECO:0007669"/>
    <property type="project" value="InterPro"/>
</dbReference>
<sequence>ATAVPYMDLYHRMDALVITSETEAGPLPLFEALACGVPVISTECGWADKLPAMILPADARYFCQAVGDAAHGREVDFSQRHEIAATVAKWRLEDWIEECLAFTEEVT</sequence>